<gene>
    <name evidence="5" type="ORF">QJS10_CPA01g00509</name>
</gene>
<comment type="similarity">
    <text evidence="1">Belongs to the peptidase S1C family.</text>
</comment>
<accession>A0AAV9FK91</accession>
<reference evidence="5" key="1">
    <citation type="journal article" date="2023" name="Nat. Commun.">
        <title>Diploid and tetraploid genomes of Acorus and the evolution of monocots.</title>
        <authorList>
            <person name="Ma L."/>
            <person name="Liu K.W."/>
            <person name="Li Z."/>
            <person name="Hsiao Y.Y."/>
            <person name="Qi Y."/>
            <person name="Fu T."/>
            <person name="Tang G.D."/>
            <person name="Zhang D."/>
            <person name="Sun W.H."/>
            <person name="Liu D.K."/>
            <person name="Li Y."/>
            <person name="Chen G.Z."/>
            <person name="Liu X.D."/>
            <person name="Liao X.Y."/>
            <person name="Jiang Y.T."/>
            <person name="Yu X."/>
            <person name="Hao Y."/>
            <person name="Huang J."/>
            <person name="Zhao X.W."/>
            <person name="Ke S."/>
            <person name="Chen Y.Y."/>
            <person name="Wu W.L."/>
            <person name="Hsu J.L."/>
            <person name="Lin Y.F."/>
            <person name="Huang M.D."/>
            <person name="Li C.Y."/>
            <person name="Huang L."/>
            <person name="Wang Z.W."/>
            <person name="Zhao X."/>
            <person name="Zhong W.Y."/>
            <person name="Peng D.H."/>
            <person name="Ahmad S."/>
            <person name="Lan S."/>
            <person name="Zhang J.S."/>
            <person name="Tsai W.C."/>
            <person name="Van de Peer Y."/>
            <person name="Liu Z.J."/>
        </authorList>
    </citation>
    <scope>NUCLEOTIDE SEQUENCE</scope>
    <source>
        <strain evidence="5">CP</strain>
    </source>
</reference>
<evidence type="ECO:0008006" key="7">
    <source>
        <dbReference type="Google" id="ProtNLM"/>
    </source>
</evidence>
<dbReference type="GO" id="GO:0004252">
    <property type="term" value="F:serine-type endopeptidase activity"/>
    <property type="evidence" value="ECO:0007669"/>
    <property type="project" value="InterPro"/>
</dbReference>
<dbReference type="InterPro" id="IPR051201">
    <property type="entry name" value="Chloro_Bact_Ser_Proteases"/>
</dbReference>
<dbReference type="EMBL" id="JAUJYO010000001">
    <property type="protein sequence ID" value="KAK1326380.1"/>
    <property type="molecule type" value="Genomic_DNA"/>
</dbReference>
<dbReference type="PANTHER" id="PTHR43343:SF6">
    <property type="entry name" value="PROTEASE DO-LIKE 5, CHLOROPLASTIC ISOFORM X1"/>
    <property type="match status" value="1"/>
</dbReference>
<dbReference type="Proteomes" id="UP001180020">
    <property type="component" value="Unassembled WGS sequence"/>
</dbReference>
<dbReference type="InterPro" id="IPR043504">
    <property type="entry name" value="Peptidase_S1_PA_chymotrypsin"/>
</dbReference>
<evidence type="ECO:0000256" key="2">
    <source>
        <dbReference type="ARBA" id="ARBA00022670"/>
    </source>
</evidence>
<keyword evidence="6" id="KW-1185">Reference proteome</keyword>
<name>A0AAV9FK91_ACOCL</name>
<keyword evidence="2" id="KW-0645">Protease</keyword>
<dbReference type="Pfam" id="PF13365">
    <property type="entry name" value="Trypsin_2"/>
    <property type="match status" value="1"/>
</dbReference>
<dbReference type="PRINTS" id="PR00834">
    <property type="entry name" value="PROTEASES2C"/>
</dbReference>
<organism evidence="5 6">
    <name type="scientific">Acorus calamus</name>
    <name type="common">Sweet flag</name>
    <dbReference type="NCBI Taxonomy" id="4465"/>
    <lineage>
        <taxon>Eukaryota</taxon>
        <taxon>Viridiplantae</taxon>
        <taxon>Streptophyta</taxon>
        <taxon>Embryophyta</taxon>
        <taxon>Tracheophyta</taxon>
        <taxon>Spermatophyta</taxon>
        <taxon>Magnoliopsida</taxon>
        <taxon>Liliopsida</taxon>
        <taxon>Acoraceae</taxon>
        <taxon>Acorus</taxon>
    </lineage>
</organism>
<feature type="compositionally biased region" description="Low complexity" evidence="4">
    <location>
        <begin position="15"/>
        <end position="32"/>
    </location>
</feature>
<dbReference type="InterPro" id="IPR009003">
    <property type="entry name" value="Peptidase_S1_PA"/>
</dbReference>
<feature type="region of interest" description="Disordered" evidence="4">
    <location>
        <begin position="13"/>
        <end position="32"/>
    </location>
</feature>
<dbReference type="InterPro" id="IPR001940">
    <property type="entry name" value="Peptidase_S1C"/>
</dbReference>
<comment type="caution">
    <text evidence="5">The sequence shown here is derived from an EMBL/GenBank/DDBJ whole genome shotgun (WGS) entry which is preliminary data.</text>
</comment>
<evidence type="ECO:0000256" key="1">
    <source>
        <dbReference type="ARBA" id="ARBA00010541"/>
    </source>
</evidence>
<protein>
    <recommendedName>
        <fullName evidence="7">Protease Do-like 5, chloroplastic</fullName>
    </recommendedName>
</protein>
<dbReference type="GO" id="GO:0006508">
    <property type="term" value="P:proteolysis"/>
    <property type="evidence" value="ECO:0007669"/>
    <property type="project" value="UniProtKB-KW"/>
</dbReference>
<evidence type="ECO:0000256" key="4">
    <source>
        <dbReference type="SAM" id="MobiDB-lite"/>
    </source>
</evidence>
<evidence type="ECO:0000256" key="3">
    <source>
        <dbReference type="ARBA" id="ARBA00022801"/>
    </source>
</evidence>
<keyword evidence="3" id="KW-0378">Hydrolase</keyword>
<dbReference type="AlphaFoldDB" id="A0AAV9FK91"/>
<sequence>MVVLLGSLSSTPLHTSSVPKISSTSTSNYSFNNNNNNNNGFSITRRNSLILASSSLLSSFSSPSTHLATAAQVAAEDDEEDRVVRIFQETSPSVVYIEDLELLKSAKGATAEEEDAKVEGTGSGFIWDKFGHIVTNYHVISKLATDVTGRQRCRVYFKDVSGSTFPMDAKLIGFDPAYDLAVLKVDVGEDKIKHATIGTSRDLRVGQSCFSIGNPYGYEHTLTTGVVSGLGREIPSPNGLAIRGAIQTDAAINSGNSGGPLIDSHGHVIGVNTATFTRKAQWAEDTLFRGRTGIEPRIHRSKAGILTTSANEERCRALVILARVHTLSLEAGQAWS</sequence>
<dbReference type="SUPFAM" id="SSF50494">
    <property type="entry name" value="Trypsin-like serine proteases"/>
    <property type="match status" value="1"/>
</dbReference>
<dbReference type="Gene3D" id="2.40.10.10">
    <property type="entry name" value="Trypsin-like serine proteases"/>
    <property type="match status" value="2"/>
</dbReference>
<proteinExistence type="inferred from homology"/>
<dbReference type="PANTHER" id="PTHR43343">
    <property type="entry name" value="PEPTIDASE S12"/>
    <property type="match status" value="1"/>
</dbReference>
<evidence type="ECO:0000313" key="5">
    <source>
        <dbReference type="EMBL" id="KAK1326380.1"/>
    </source>
</evidence>
<reference evidence="5" key="2">
    <citation type="submission" date="2023-06" db="EMBL/GenBank/DDBJ databases">
        <authorList>
            <person name="Ma L."/>
            <person name="Liu K.-W."/>
            <person name="Li Z."/>
            <person name="Hsiao Y.-Y."/>
            <person name="Qi Y."/>
            <person name="Fu T."/>
            <person name="Tang G."/>
            <person name="Zhang D."/>
            <person name="Sun W.-H."/>
            <person name="Liu D.-K."/>
            <person name="Li Y."/>
            <person name="Chen G.-Z."/>
            <person name="Liu X.-D."/>
            <person name="Liao X.-Y."/>
            <person name="Jiang Y.-T."/>
            <person name="Yu X."/>
            <person name="Hao Y."/>
            <person name="Huang J."/>
            <person name="Zhao X.-W."/>
            <person name="Ke S."/>
            <person name="Chen Y.-Y."/>
            <person name="Wu W.-L."/>
            <person name="Hsu J.-L."/>
            <person name="Lin Y.-F."/>
            <person name="Huang M.-D."/>
            <person name="Li C.-Y."/>
            <person name="Huang L."/>
            <person name="Wang Z.-W."/>
            <person name="Zhao X."/>
            <person name="Zhong W.-Y."/>
            <person name="Peng D.-H."/>
            <person name="Ahmad S."/>
            <person name="Lan S."/>
            <person name="Zhang J.-S."/>
            <person name="Tsai W.-C."/>
            <person name="Van De Peer Y."/>
            <person name="Liu Z.-J."/>
        </authorList>
    </citation>
    <scope>NUCLEOTIDE SEQUENCE</scope>
    <source>
        <strain evidence="5">CP</strain>
        <tissue evidence="5">Leaves</tissue>
    </source>
</reference>
<evidence type="ECO:0000313" key="6">
    <source>
        <dbReference type="Proteomes" id="UP001180020"/>
    </source>
</evidence>